<proteinExistence type="predicted"/>
<feature type="region of interest" description="Disordered" evidence="1">
    <location>
        <begin position="1"/>
        <end position="33"/>
    </location>
</feature>
<reference evidence="2 3" key="1">
    <citation type="submission" date="2016-07" db="EMBL/GenBank/DDBJ databases">
        <title>Pervasive Adenine N6-methylation of Active Genes in Fungi.</title>
        <authorList>
            <consortium name="DOE Joint Genome Institute"/>
            <person name="Mondo S.J."/>
            <person name="Dannebaum R.O."/>
            <person name="Kuo R.C."/>
            <person name="Labutti K."/>
            <person name="Haridas S."/>
            <person name="Kuo A."/>
            <person name="Salamov A."/>
            <person name="Ahrendt S.R."/>
            <person name="Lipzen A."/>
            <person name="Sullivan W."/>
            <person name="Andreopoulos W.B."/>
            <person name="Clum A."/>
            <person name="Lindquist E."/>
            <person name="Daum C."/>
            <person name="Ramamoorthy G.K."/>
            <person name="Gryganskyi A."/>
            <person name="Culley D."/>
            <person name="Magnuson J.K."/>
            <person name="James T.Y."/>
            <person name="O'Malley M.A."/>
            <person name="Stajich J.E."/>
            <person name="Spatafora J.W."/>
            <person name="Visel A."/>
            <person name="Grigoriev I.V."/>
        </authorList>
    </citation>
    <scope>NUCLEOTIDE SEQUENCE [LARGE SCALE GENOMIC DNA]</scope>
    <source>
        <strain evidence="2 3">CBS 931.73</strain>
    </source>
</reference>
<gene>
    <name evidence="2" type="ORF">K493DRAFT_320393</name>
</gene>
<feature type="compositionally biased region" description="Pro residues" evidence="1">
    <location>
        <begin position="1"/>
        <end position="21"/>
    </location>
</feature>
<evidence type="ECO:0000256" key="1">
    <source>
        <dbReference type="SAM" id="MobiDB-lite"/>
    </source>
</evidence>
<keyword evidence="3" id="KW-1185">Reference proteome</keyword>
<dbReference type="EMBL" id="MCFE01000661">
    <property type="protein sequence ID" value="ORX82750.1"/>
    <property type="molecule type" value="Genomic_DNA"/>
</dbReference>
<comment type="caution">
    <text evidence="2">The sequence shown here is derived from an EMBL/GenBank/DDBJ whole genome shotgun (WGS) entry which is preliminary data.</text>
</comment>
<dbReference type="Proteomes" id="UP000193498">
    <property type="component" value="Unassembled WGS sequence"/>
</dbReference>
<protein>
    <submittedName>
        <fullName evidence="2">Uncharacterized protein</fullName>
    </submittedName>
</protein>
<sequence>MSALPPQPPIPSYLPPGPPITDRPTGNPRQRTVRAPSAPAIFGASLSKISRVSTFTRRLQSHHKENSQPSSKRNSAILPTLNEDT</sequence>
<dbReference type="InParanoid" id="A0A1Y1XAI7"/>
<evidence type="ECO:0000313" key="3">
    <source>
        <dbReference type="Proteomes" id="UP000193498"/>
    </source>
</evidence>
<feature type="region of interest" description="Disordered" evidence="1">
    <location>
        <begin position="56"/>
        <end position="85"/>
    </location>
</feature>
<organism evidence="2 3">
    <name type="scientific">Basidiobolus meristosporus CBS 931.73</name>
    <dbReference type="NCBI Taxonomy" id="1314790"/>
    <lineage>
        <taxon>Eukaryota</taxon>
        <taxon>Fungi</taxon>
        <taxon>Fungi incertae sedis</taxon>
        <taxon>Zoopagomycota</taxon>
        <taxon>Entomophthoromycotina</taxon>
        <taxon>Basidiobolomycetes</taxon>
        <taxon>Basidiobolales</taxon>
        <taxon>Basidiobolaceae</taxon>
        <taxon>Basidiobolus</taxon>
    </lineage>
</organism>
<evidence type="ECO:0000313" key="2">
    <source>
        <dbReference type="EMBL" id="ORX82750.1"/>
    </source>
</evidence>
<accession>A0A1Y1XAI7</accession>
<dbReference type="AlphaFoldDB" id="A0A1Y1XAI7"/>
<name>A0A1Y1XAI7_9FUNG</name>